<dbReference type="Proteomes" id="UP000265768">
    <property type="component" value="Unassembled WGS sequence"/>
</dbReference>
<dbReference type="Pfam" id="PF13439">
    <property type="entry name" value="Glyco_transf_4"/>
    <property type="match status" value="1"/>
</dbReference>
<sequence length="417" mass="45238">MKIAMVSVQASPLAGAATSGQSVAVAGLARTLARMETGPQNPHKNKVVVYTRRDDPDLADKVRLARGVTVEHVPAGPPKEISVESQLDYIAEFGEWLRARWAKDRPDVVHAHYWLSGLAALAAARDLDIPIVMTFHALGRVKRRHRGKADQGPRVELETAVARSVDGVIASSSDETFELLRMGVRRKAMSVVPFGVDTAAFTPEGKILGRPPKRPRLLYLGRLAEGKGVDKIVKAMSRVPGAELLIAGGPPADELDLDPDVARLRAVAARFGVSDRVIFHGRVERKDVPALIRSADLVVSMPAYEPFGMVTLEAMACGVPVVVSPVGGHLDIVVDGVTGVFVPQDRPDLLARRLRALLAEPTTRSALGIAGTDRARSRYAWERVAVETLRAYQRALDARLPETEPEVEEDELEEAVE</sequence>
<dbReference type="EMBL" id="QZEY01000016">
    <property type="protein sequence ID" value="RJL24144.1"/>
    <property type="molecule type" value="Genomic_DNA"/>
</dbReference>
<name>A0A3A4AC87_9ACTN</name>
<dbReference type="AlphaFoldDB" id="A0A3A4AC87"/>
<protein>
    <submittedName>
        <fullName evidence="5">Glycosyltransferase family 1 protein</fullName>
    </submittedName>
</protein>
<accession>A0A3A4AC87</accession>
<proteinExistence type="predicted"/>
<evidence type="ECO:0000313" key="5">
    <source>
        <dbReference type="EMBL" id="RJL24144.1"/>
    </source>
</evidence>
<comment type="caution">
    <text evidence="5">The sequence shown here is derived from an EMBL/GenBank/DDBJ whole genome shotgun (WGS) entry which is preliminary data.</text>
</comment>
<gene>
    <name evidence="5" type="ORF">D5H75_30300</name>
</gene>
<dbReference type="PANTHER" id="PTHR45947:SF3">
    <property type="entry name" value="SULFOQUINOVOSYL TRANSFERASE SQD2"/>
    <property type="match status" value="1"/>
</dbReference>
<feature type="domain" description="Glycosyltransferase subfamily 4-like N-terminal" evidence="4">
    <location>
        <begin position="20"/>
        <end position="199"/>
    </location>
</feature>
<dbReference type="GO" id="GO:1901137">
    <property type="term" value="P:carbohydrate derivative biosynthetic process"/>
    <property type="evidence" value="ECO:0007669"/>
    <property type="project" value="UniProtKB-ARBA"/>
</dbReference>
<feature type="domain" description="Glycosyl transferase family 1" evidence="3">
    <location>
        <begin position="206"/>
        <end position="371"/>
    </location>
</feature>
<dbReference type="PANTHER" id="PTHR45947">
    <property type="entry name" value="SULFOQUINOVOSYL TRANSFERASE SQD2"/>
    <property type="match status" value="1"/>
</dbReference>
<dbReference type="InterPro" id="IPR028098">
    <property type="entry name" value="Glyco_trans_4-like_N"/>
</dbReference>
<dbReference type="InterPro" id="IPR050194">
    <property type="entry name" value="Glycosyltransferase_grp1"/>
</dbReference>
<dbReference type="RefSeq" id="WP_119930001.1">
    <property type="nucleotide sequence ID" value="NZ_QZEY01000016.1"/>
</dbReference>
<dbReference type="SUPFAM" id="SSF53756">
    <property type="entry name" value="UDP-Glycosyltransferase/glycogen phosphorylase"/>
    <property type="match status" value="1"/>
</dbReference>
<evidence type="ECO:0000256" key="2">
    <source>
        <dbReference type="ARBA" id="ARBA00022679"/>
    </source>
</evidence>
<evidence type="ECO:0000313" key="6">
    <source>
        <dbReference type="Proteomes" id="UP000265768"/>
    </source>
</evidence>
<dbReference type="InterPro" id="IPR001296">
    <property type="entry name" value="Glyco_trans_1"/>
</dbReference>
<reference evidence="5 6" key="1">
    <citation type="submission" date="2018-09" db="EMBL/GenBank/DDBJ databases">
        <title>YIM 75507 draft genome.</title>
        <authorList>
            <person name="Tang S."/>
            <person name="Feng Y."/>
        </authorList>
    </citation>
    <scope>NUCLEOTIDE SEQUENCE [LARGE SCALE GENOMIC DNA]</scope>
    <source>
        <strain evidence="5 6">YIM 75507</strain>
    </source>
</reference>
<evidence type="ECO:0000259" key="4">
    <source>
        <dbReference type="Pfam" id="PF13439"/>
    </source>
</evidence>
<evidence type="ECO:0000259" key="3">
    <source>
        <dbReference type="Pfam" id="PF00534"/>
    </source>
</evidence>
<keyword evidence="2 5" id="KW-0808">Transferase</keyword>
<keyword evidence="1" id="KW-0328">Glycosyltransferase</keyword>
<organism evidence="5 6">
    <name type="scientific">Bailinhaonella thermotolerans</name>
    <dbReference type="NCBI Taxonomy" id="1070861"/>
    <lineage>
        <taxon>Bacteria</taxon>
        <taxon>Bacillati</taxon>
        <taxon>Actinomycetota</taxon>
        <taxon>Actinomycetes</taxon>
        <taxon>Streptosporangiales</taxon>
        <taxon>Streptosporangiaceae</taxon>
        <taxon>Bailinhaonella</taxon>
    </lineage>
</organism>
<evidence type="ECO:0000256" key="1">
    <source>
        <dbReference type="ARBA" id="ARBA00022676"/>
    </source>
</evidence>
<dbReference type="OrthoDB" id="9810929at2"/>
<dbReference type="Gene3D" id="3.40.50.2000">
    <property type="entry name" value="Glycogen Phosphorylase B"/>
    <property type="match status" value="2"/>
</dbReference>
<dbReference type="Pfam" id="PF00534">
    <property type="entry name" value="Glycos_transf_1"/>
    <property type="match status" value="1"/>
</dbReference>
<keyword evidence="6" id="KW-1185">Reference proteome</keyword>
<dbReference type="GO" id="GO:0016757">
    <property type="term" value="F:glycosyltransferase activity"/>
    <property type="evidence" value="ECO:0007669"/>
    <property type="project" value="UniProtKB-KW"/>
</dbReference>